<evidence type="ECO:0000256" key="2">
    <source>
        <dbReference type="ARBA" id="ARBA00009045"/>
    </source>
</evidence>
<evidence type="ECO:0000259" key="8">
    <source>
        <dbReference type="Pfam" id="PF01694"/>
    </source>
</evidence>
<dbReference type="PATRIC" id="fig|886738.10.peg.1524"/>
<feature type="transmembrane region" description="Helical" evidence="7">
    <location>
        <begin position="125"/>
        <end position="142"/>
    </location>
</feature>
<feature type="transmembrane region" description="Helical" evidence="7">
    <location>
        <begin position="148"/>
        <end position="172"/>
    </location>
</feature>
<organism evidence="9">
    <name type="scientific">Candidatus Nitrosarchaeum limnium SFB1</name>
    <dbReference type="NCBI Taxonomy" id="886738"/>
    <lineage>
        <taxon>Archaea</taxon>
        <taxon>Nitrososphaerota</taxon>
        <taxon>Nitrososphaeria</taxon>
        <taxon>Nitrosopumilales</taxon>
        <taxon>Nitrosopumilaceae</taxon>
        <taxon>Nitrosarchaeum</taxon>
    </lineage>
</organism>
<feature type="transmembrane region" description="Helical" evidence="7">
    <location>
        <begin position="20"/>
        <end position="41"/>
    </location>
</feature>
<dbReference type="Proteomes" id="UP000004348">
    <property type="component" value="Chromosome"/>
</dbReference>
<comment type="caution">
    <text evidence="9">The sequence shown here is derived from an EMBL/GenBank/DDBJ whole genome shotgun (WGS) entry which is preliminary data.</text>
</comment>
<gene>
    <name evidence="9" type="ORF">Nlim_1396</name>
</gene>
<evidence type="ECO:0000256" key="6">
    <source>
        <dbReference type="ARBA" id="ARBA00023136"/>
    </source>
</evidence>
<keyword evidence="3 7" id="KW-0812">Transmembrane</keyword>
<dbReference type="Pfam" id="PF01694">
    <property type="entry name" value="Rhomboid"/>
    <property type="match status" value="1"/>
</dbReference>
<evidence type="ECO:0000313" key="9">
    <source>
        <dbReference type="EMBL" id="EGG41779.1"/>
    </source>
</evidence>
<protein>
    <submittedName>
        <fullName evidence="9">Rhomboid family protein</fullName>
    </submittedName>
</protein>
<dbReference type="GO" id="GO:0004252">
    <property type="term" value="F:serine-type endopeptidase activity"/>
    <property type="evidence" value="ECO:0007669"/>
    <property type="project" value="InterPro"/>
</dbReference>
<comment type="subcellular location">
    <subcellularLocation>
        <location evidence="1">Membrane</location>
        <topology evidence="1">Multi-pass membrane protein</topology>
    </subcellularLocation>
</comment>
<sequence length="258" mass="28388">MLPLRDENPHPPGFKPTVTYALIIVNVIVFLFEIAVTGQFLEFTNNNAYNLFYNWGAVPNCVTGATVSTINFGQGPINIPCPSEPYFSLLSSTFLHGGLMHLGGNMLFLWIFGDNIELKFGKIKYLGIYLFWGISAGLIHILGDTSSAIPAVGASGAISGVLGAYLVIFPKAKIQTVMIMGFFMRMMHIQAKWFLPFWLIFQNLLPFFIGGFGIAGDGVAYLAHIGGFVVGLGTGYLYRKTHSSDFTYGTRYGYNAYK</sequence>
<evidence type="ECO:0000256" key="1">
    <source>
        <dbReference type="ARBA" id="ARBA00004141"/>
    </source>
</evidence>
<keyword evidence="6 7" id="KW-0472">Membrane</keyword>
<reference evidence="9" key="1">
    <citation type="journal article" date="2011" name="PLoS ONE">
        <title>Genome of a low-salinity ammonia-oxidizing archaeon determined by single-cell and metagenomic analysis.</title>
        <authorList>
            <person name="Blainey P.C."/>
            <person name="Mosier A.C."/>
            <person name="Potanina A."/>
            <person name="Francis C.A."/>
            <person name="Quake S.R."/>
        </authorList>
    </citation>
    <scope>NUCLEOTIDE SEQUENCE [LARGE SCALE GENOMIC DNA]</scope>
    <source>
        <strain evidence="9">SFB1</strain>
    </source>
</reference>
<dbReference type="SUPFAM" id="SSF144091">
    <property type="entry name" value="Rhomboid-like"/>
    <property type="match status" value="1"/>
</dbReference>
<dbReference type="AlphaFoldDB" id="F3KLL5"/>
<evidence type="ECO:0000256" key="3">
    <source>
        <dbReference type="ARBA" id="ARBA00022692"/>
    </source>
</evidence>
<feature type="transmembrane region" description="Helical" evidence="7">
    <location>
        <begin position="193"/>
        <end position="215"/>
    </location>
</feature>
<dbReference type="PANTHER" id="PTHR43731:SF14">
    <property type="entry name" value="PRESENILIN-ASSOCIATED RHOMBOID-LIKE PROTEIN, MITOCHONDRIAL"/>
    <property type="match status" value="1"/>
</dbReference>
<evidence type="ECO:0000256" key="7">
    <source>
        <dbReference type="SAM" id="Phobius"/>
    </source>
</evidence>
<comment type="similarity">
    <text evidence="2">Belongs to the peptidase S54 family.</text>
</comment>
<feature type="transmembrane region" description="Helical" evidence="7">
    <location>
        <begin position="94"/>
        <end position="113"/>
    </location>
</feature>
<dbReference type="InterPro" id="IPR035952">
    <property type="entry name" value="Rhomboid-like_sf"/>
</dbReference>
<keyword evidence="5 7" id="KW-1133">Transmembrane helix</keyword>
<keyword evidence="4" id="KW-0378">Hydrolase</keyword>
<dbReference type="STRING" id="886738.Nlim_1396"/>
<dbReference type="EMBL" id="AEGP01000048">
    <property type="protein sequence ID" value="EGG41779.1"/>
    <property type="molecule type" value="Genomic_DNA"/>
</dbReference>
<dbReference type="HOGENOM" id="CLU_055068_5_1_2"/>
<dbReference type="GO" id="GO:0016020">
    <property type="term" value="C:membrane"/>
    <property type="evidence" value="ECO:0007669"/>
    <property type="project" value="UniProtKB-SubCell"/>
</dbReference>
<evidence type="ECO:0000256" key="4">
    <source>
        <dbReference type="ARBA" id="ARBA00022801"/>
    </source>
</evidence>
<feature type="transmembrane region" description="Helical" evidence="7">
    <location>
        <begin position="221"/>
        <end position="238"/>
    </location>
</feature>
<name>F3KLL5_9ARCH</name>
<dbReference type="InterPro" id="IPR022764">
    <property type="entry name" value="Peptidase_S54_rhomboid_dom"/>
</dbReference>
<dbReference type="InterPro" id="IPR050925">
    <property type="entry name" value="Rhomboid_protease_S54"/>
</dbReference>
<accession>F3KLL5</accession>
<dbReference type="Gene3D" id="1.20.1540.10">
    <property type="entry name" value="Rhomboid-like"/>
    <property type="match status" value="1"/>
</dbReference>
<dbReference type="PANTHER" id="PTHR43731">
    <property type="entry name" value="RHOMBOID PROTEASE"/>
    <property type="match status" value="1"/>
</dbReference>
<proteinExistence type="inferred from homology"/>
<evidence type="ECO:0000256" key="5">
    <source>
        <dbReference type="ARBA" id="ARBA00022989"/>
    </source>
</evidence>
<feature type="domain" description="Peptidase S54 rhomboid" evidence="8">
    <location>
        <begin position="86"/>
        <end position="239"/>
    </location>
</feature>